<keyword evidence="2" id="KW-1185">Reference proteome</keyword>
<proteinExistence type="predicted"/>
<organism evidence="1 2">
    <name type="scientific">Streptosporangium album</name>
    <dbReference type="NCBI Taxonomy" id="47479"/>
    <lineage>
        <taxon>Bacteria</taxon>
        <taxon>Bacillati</taxon>
        <taxon>Actinomycetota</taxon>
        <taxon>Actinomycetes</taxon>
        <taxon>Streptosporangiales</taxon>
        <taxon>Streptosporangiaceae</taxon>
        <taxon>Streptosporangium</taxon>
    </lineage>
</organism>
<reference evidence="1 2" key="1">
    <citation type="submission" date="2020-08" db="EMBL/GenBank/DDBJ databases">
        <title>Sequencing the genomes of 1000 actinobacteria strains.</title>
        <authorList>
            <person name="Klenk H.-P."/>
        </authorList>
    </citation>
    <scope>NUCLEOTIDE SEQUENCE [LARGE SCALE GENOMIC DNA]</scope>
    <source>
        <strain evidence="1 2">DSM 43023</strain>
    </source>
</reference>
<protein>
    <submittedName>
        <fullName evidence="1">Uncharacterized protein</fullName>
    </submittedName>
</protein>
<dbReference type="Proteomes" id="UP000534286">
    <property type="component" value="Unassembled WGS sequence"/>
</dbReference>
<evidence type="ECO:0000313" key="1">
    <source>
        <dbReference type="EMBL" id="MBB4936814.1"/>
    </source>
</evidence>
<accession>A0A7W7RRD6</accession>
<gene>
    <name evidence="1" type="ORF">FHR32_001119</name>
</gene>
<dbReference type="EMBL" id="JACHJU010000001">
    <property type="protein sequence ID" value="MBB4936814.1"/>
    <property type="molecule type" value="Genomic_DNA"/>
</dbReference>
<dbReference type="RefSeq" id="WP_184753296.1">
    <property type="nucleotide sequence ID" value="NZ_BAABEK010000069.1"/>
</dbReference>
<sequence length="73" mass="7392">MIDNGTVDGGNSARVGLLTPLTVPLSIKPRHCLAPLHATVEVVVTTASSTGSHRRVPSCDGPASAGLTLFEAA</sequence>
<comment type="caution">
    <text evidence="1">The sequence shown here is derived from an EMBL/GenBank/DDBJ whole genome shotgun (WGS) entry which is preliminary data.</text>
</comment>
<dbReference type="AlphaFoldDB" id="A0A7W7RRD6"/>
<name>A0A7W7RRD6_9ACTN</name>
<evidence type="ECO:0000313" key="2">
    <source>
        <dbReference type="Proteomes" id="UP000534286"/>
    </source>
</evidence>